<comment type="subcellular location">
    <subcellularLocation>
        <location evidence="1">Cell membrane</location>
        <topology evidence="1">Multi-pass membrane protein</topology>
    </subcellularLocation>
</comment>
<dbReference type="PANTHER" id="PTHR30250:SF26">
    <property type="entry name" value="PSMA PROTEIN"/>
    <property type="match status" value="1"/>
</dbReference>
<feature type="transmembrane region" description="Helical" evidence="6">
    <location>
        <begin position="274"/>
        <end position="296"/>
    </location>
</feature>
<dbReference type="Proteomes" id="UP000236311">
    <property type="component" value="Unassembled WGS sequence"/>
</dbReference>
<dbReference type="AlphaFoldDB" id="A0A2K4ZJW8"/>
<organism evidence="7 8">
    <name type="scientific">Acetatifactor muris</name>
    <dbReference type="NCBI Taxonomy" id="879566"/>
    <lineage>
        <taxon>Bacteria</taxon>
        <taxon>Bacillati</taxon>
        <taxon>Bacillota</taxon>
        <taxon>Clostridia</taxon>
        <taxon>Lachnospirales</taxon>
        <taxon>Lachnospiraceae</taxon>
        <taxon>Acetatifactor</taxon>
    </lineage>
</organism>
<reference evidence="7 8" key="1">
    <citation type="submission" date="2018-01" db="EMBL/GenBank/DDBJ databases">
        <authorList>
            <person name="Gaut B.S."/>
            <person name="Morton B.R."/>
            <person name="Clegg M.T."/>
            <person name="Duvall M.R."/>
        </authorList>
    </citation>
    <scope>NUCLEOTIDE SEQUENCE [LARGE SCALE GENOMIC DNA]</scope>
    <source>
        <strain evidence="7">GP69</strain>
    </source>
</reference>
<feature type="transmembrane region" description="Helical" evidence="6">
    <location>
        <begin position="134"/>
        <end position="155"/>
    </location>
</feature>
<feature type="transmembrane region" description="Helical" evidence="6">
    <location>
        <begin position="196"/>
        <end position="216"/>
    </location>
</feature>
<dbReference type="PANTHER" id="PTHR30250">
    <property type="entry name" value="PST FAMILY PREDICTED COLANIC ACID TRANSPORTER"/>
    <property type="match status" value="1"/>
</dbReference>
<evidence type="ECO:0000256" key="4">
    <source>
        <dbReference type="ARBA" id="ARBA00022989"/>
    </source>
</evidence>
<evidence type="ECO:0000313" key="8">
    <source>
        <dbReference type="Proteomes" id="UP000236311"/>
    </source>
</evidence>
<evidence type="ECO:0000313" key="7">
    <source>
        <dbReference type="EMBL" id="SOY30773.1"/>
    </source>
</evidence>
<protein>
    <recommendedName>
        <fullName evidence="9">Polysaccharide biosynthesis protein</fullName>
    </recommendedName>
</protein>
<dbReference type="GO" id="GO:0005886">
    <property type="term" value="C:plasma membrane"/>
    <property type="evidence" value="ECO:0007669"/>
    <property type="project" value="UniProtKB-SubCell"/>
</dbReference>
<sequence>MKGHRHLKTKKNLNRTDKFLYNTFFAASYQIVVLLIGFITPRIMLQYYGSEINGLITSITQFITYFNLVEAGLSGAAVYALYKPLADNNYREISAIVVATKRFYMISGYAFLTLVMGLAIMYPMTVKVSGLSYWQVFLLVLILGSSGVMEFFTLGKYRALLTADQKLYVISISSILYIISNTIILVGMAILQINIVIVKAVALSSILLRCLVLYLYSKRNYTYVDYKVSPNNQALNKRWDALFLQILGAVHTGAPVIIATIFTDLKTVSIYSVYNMIIGGIAGILGIFTNGLSASFGDIIAKKQTEILQKTYQEFEFAYYSLITLIYSVSFVMIMSFIGLYTAGITDVNYYEPYLGMLFILNALLYNLKTPQGMLVMSAGHYKETKLQTTIQGMIAVVGGIILAPKFGLAGILWGSILSNLYRDIDLFFYIPKNITKLPVIKTFKKVLCSFAEILIICLPFFHFKVVCDNYFQWVGNAIIIVIYACLVILIVGGVCNQKEITGIWKRIKEMRKRRHGAV</sequence>
<gene>
    <name evidence="7" type="ORF">AMURIS_03504</name>
</gene>
<feature type="transmembrane region" description="Helical" evidence="6">
    <location>
        <begin position="317"/>
        <end position="338"/>
    </location>
</feature>
<feature type="transmembrane region" description="Helical" evidence="6">
    <location>
        <begin position="20"/>
        <end position="39"/>
    </location>
</feature>
<evidence type="ECO:0000256" key="2">
    <source>
        <dbReference type="ARBA" id="ARBA00022475"/>
    </source>
</evidence>
<keyword evidence="8" id="KW-1185">Reference proteome</keyword>
<evidence type="ECO:0000256" key="6">
    <source>
        <dbReference type="SAM" id="Phobius"/>
    </source>
</evidence>
<name>A0A2K4ZJW8_9FIRM</name>
<proteinExistence type="predicted"/>
<dbReference type="RefSeq" id="WP_207656171.1">
    <property type="nucleotide sequence ID" value="NZ_JANJZD010000019.1"/>
</dbReference>
<evidence type="ECO:0000256" key="5">
    <source>
        <dbReference type="ARBA" id="ARBA00023136"/>
    </source>
</evidence>
<dbReference type="InterPro" id="IPR050833">
    <property type="entry name" value="Poly_Biosynth_Transport"/>
</dbReference>
<keyword evidence="4 6" id="KW-1133">Transmembrane helix</keyword>
<evidence type="ECO:0008006" key="9">
    <source>
        <dbReference type="Google" id="ProtNLM"/>
    </source>
</evidence>
<feature type="transmembrane region" description="Helical" evidence="6">
    <location>
        <begin position="242"/>
        <end position="262"/>
    </location>
</feature>
<evidence type="ECO:0000256" key="1">
    <source>
        <dbReference type="ARBA" id="ARBA00004651"/>
    </source>
</evidence>
<evidence type="ECO:0000256" key="3">
    <source>
        <dbReference type="ARBA" id="ARBA00022692"/>
    </source>
</evidence>
<keyword evidence="2" id="KW-1003">Cell membrane</keyword>
<feature type="transmembrane region" description="Helical" evidence="6">
    <location>
        <begin position="350"/>
        <end position="368"/>
    </location>
</feature>
<feature type="transmembrane region" description="Helical" evidence="6">
    <location>
        <begin position="474"/>
        <end position="496"/>
    </location>
</feature>
<keyword evidence="3 6" id="KW-0812">Transmembrane</keyword>
<dbReference type="EMBL" id="OFSM01000019">
    <property type="protein sequence ID" value="SOY30773.1"/>
    <property type="molecule type" value="Genomic_DNA"/>
</dbReference>
<keyword evidence="5 6" id="KW-0472">Membrane</keyword>
<feature type="transmembrane region" description="Helical" evidence="6">
    <location>
        <begin position="59"/>
        <end position="82"/>
    </location>
</feature>
<feature type="transmembrane region" description="Helical" evidence="6">
    <location>
        <begin position="103"/>
        <end position="122"/>
    </location>
</feature>
<accession>A0A2K4ZJW8</accession>
<feature type="transmembrane region" description="Helical" evidence="6">
    <location>
        <begin position="167"/>
        <end position="190"/>
    </location>
</feature>